<evidence type="ECO:0000313" key="3">
    <source>
        <dbReference type="Proteomes" id="UP001355207"/>
    </source>
</evidence>
<protein>
    <submittedName>
        <fullName evidence="2">Uncharacterized protein</fullName>
    </submittedName>
</protein>
<dbReference type="GeneID" id="91091966"/>
<sequence>MSSSREPSSTKNFIKYPIFKECSAGQSISSEQGSTNKKCFLKPFNTLDDYEEYEKGGSEYTSSFNPSFKLPCTINGETELVEVCSNPKHIRHIVGNDILKRHLNDEPEDTNSLNSFMTDLISSEGFQWPIPEPTTPTMIIPEMNKQTKQNLLNSKVLLKSFGRDLEKTSVVFIENNLKRSDLIVSEKQRYSEAVLDWAMNQSIPESIRSQVELFQPELTDEFRNLEENYRDESMWKRGVIYRLKGKGTEYTNTWLTPKQAHELIKDKTVAKAVRSTDYKETKGLLESGTSSNTDEEIQDTDEEDEEGPIGTLSRVTTFSYTGEED</sequence>
<dbReference type="Proteomes" id="UP001355207">
    <property type="component" value="Chromosome 1"/>
</dbReference>
<reference evidence="2 3" key="1">
    <citation type="submission" date="2024-01" db="EMBL/GenBank/DDBJ databases">
        <title>Comparative genomics of Cryptococcus and Kwoniella reveals pathogenesis evolution and contrasting modes of karyotype evolution via chromosome fusion or intercentromeric recombination.</title>
        <authorList>
            <person name="Coelho M.A."/>
            <person name="David-Palma M."/>
            <person name="Shea T."/>
            <person name="Bowers K."/>
            <person name="McGinley-Smith S."/>
            <person name="Mohammad A.W."/>
            <person name="Gnirke A."/>
            <person name="Yurkov A.M."/>
            <person name="Nowrousian M."/>
            <person name="Sun S."/>
            <person name="Cuomo C.A."/>
            <person name="Heitman J."/>
        </authorList>
    </citation>
    <scope>NUCLEOTIDE SEQUENCE [LARGE SCALE GENOMIC DNA]</scope>
    <source>
        <strain evidence="2 3">CBS 6074</strain>
    </source>
</reference>
<dbReference type="AlphaFoldDB" id="A0AAX4JLZ4"/>
<keyword evidence="3" id="KW-1185">Reference proteome</keyword>
<evidence type="ECO:0000313" key="2">
    <source>
        <dbReference type="EMBL" id="WWC86417.1"/>
    </source>
</evidence>
<name>A0AAX4JLZ4_9TREE</name>
<gene>
    <name evidence="2" type="ORF">L201_001294</name>
</gene>
<feature type="compositionally biased region" description="Acidic residues" evidence="1">
    <location>
        <begin position="293"/>
        <end position="307"/>
    </location>
</feature>
<proteinExistence type="predicted"/>
<dbReference type="RefSeq" id="XP_066073180.1">
    <property type="nucleotide sequence ID" value="XM_066217083.1"/>
</dbReference>
<organism evidence="2 3">
    <name type="scientific">Kwoniella dendrophila CBS 6074</name>
    <dbReference type="NCBI Taxonomy" id="1295534"/>
    <lineage>
        <taxon>Eukaryota</taxon>
        <taxon>Fungi</taxon>
        <taxon>Dikarya</taxon>
        <taxon>Basidiomycota</taxon>
        <taxon>Agaricomycotina</taxon>
        <taxon>Tremellomycetes</taxon>
        <taxon>Tremellales</taxon>
        <taxon>Cryptococcaceae</taxon>
        <taxon>Kwoniella</taxon>
    </lineage>
</organism>
<dbReference type="EMBL" id="CP144098">
    <property type="protein sequence ID" value="WWC86417.1"/>
    <property type="molecule type" value="Genomic_DNA"/>
</dbReference>
<evidence type="ECO:0000256" key="1">
    <source>
        <dbReference type="SAM" id="MobiDB-lite"/>
    </source>
</evidence>
<accession>A0AAX4JLZ4</accession>
<feature type="compositionally biased region" description="Polar residues" evidence="1">
    <location>
        <begin position="313"/>
        <end position="325"/>
    </location>
</feature>
<feature type="region of interest" description="Disordered" evidence="1">
    <location>
        <begin position="281"/>
        <end position="325"/>
    </location>
</feature>